<dbReference type="EMBL" id="SRZB01000009">
    <property type="protein sequence ID" value="TGX99198.1"/>
    <property type="molecule type" value="Genomic_DNA"/>
</dbReference>
<keyword evidence="2" id="KW-1185">Reference proteome</keyword>
<sequence>MERLTERAEIDKCPGIWVKEGFANEGNKTWFNGYDEGYSAINKCADYEDLEEQSKLLKLPCAVGDTVYVLRLDNAAYMINNEKVWEIVEDKFEIFHFDSIGKTVFLTREEAEAALKEL</sequence>
<protein>
    <submittedName>
        <fullName evidence="1">Uncharacterized protein</fullName>
    </submittedName>
</protein>
<reference evidence="1" key="1">
    <citation type="submission" date="2019-04" db="EMBL/GenBank/DDBJ databases">
        <title>Microbes associate with the intestines of laboratory mice.</title>
        <authorList>
            <person name="Navarre W."/>
            <person name="Wong E."/>
            <person name="Huang K."/>
            <person name="Tropini C."/>
            <person name="Ng K."/>
            <person name="Yu B."/>
        </authorList>
    </citation>
    <scope>NUCLEOTIDE SEQUENCE</scope>
    <source>
        <strain evidence="1">NM72_1-8</strain>
    </source>
</reference>
<accession>A0AC61R0S6</accession>
<name>A0AC61R0S6_9FIRM</name>
<evidence type="ECO:0000313" key="1">
    <source>
        <dbReference type="EMBL" id="TGX99198.1"/>
    </source>
</evidence>
<gene>
    <name evidence="1" type="ORF">E5357_06200</name>
</gene>
<evidence type="ECO:0000313" key="2">
    <source>
        <dbReference type="Proteomes" id="UP000307720"/>
    </source>
</evidence>
<proteinExistence type="predicted"/>
<dbReference type="Proteomes" id="UP000307720">
    <property type="component" value="Unassembled WGS sequence"/>
</dbReference>
<comment type="caution">
    <text evidence="1">The sequence shown here is derived from an EMBL/GenBank/DDBJ whole genome shotgun (WGS) entry which is preliminary data.</text>
</comment>
<organism evidence="1 2">
    <name type="scientific">Hominisplanchenecus murintestinalis</name>
    <dbReference type="NCBI Taxonomy" id="2941517"/>
    <lineage>
        <taxon>Bacteria</taxon>
        <taxon>Bacillati</taxon>
        <taxon>Bacillota</taxon>
        <taxon>Clostridia</taxon>
        <taxon>Lachnospirales</taxon>
        <taxon>Lachnospiraceae</taxon>
        <taxon>Hominisplanchenecus</taxon>
    </lineage>
</organism>